<gene>
    <name evidence="3" type="ORF">QQX98_000948</name>
</gene>
<feature type="region of interest" description="Disordered" evidence="1">
    <location>
        <begin position="357"/>
        <end position="386"/>
    </location>
</feature>
<accession>A0ABR1HQQ9</accession>
<sequence>MTPPDGATTSIRYRSLDRNEVRLLELQPAPTNDIHERVVCRFVHEPLDDSPEFIGLSALYGDVTVTESIVLNGSRVAIPMDLAEALRYVRAVFLAPSPPTPDSSCPDLPNLPDVHARPRQEAPPPLPPKKPPGWLRSLFKNVRYMLAEPPKSGSARGRRPPLRIWLDLLCINRRDAREEAEQRAHTALAYRHARMVVGWLGPRDATSDLAIEIIRAWDKCMPASFGEPGDREAHPENYAPIMQWMGPVAHLSDIPEGITDPREVPSYKAILSFLNRPYFRNTWILEDMAMARFPAFLVADEIVSWMQVLRLNRVNEDIKDHGASMFPDELRPLLEYMPLGSVYAFLKEFDTRQRMEGNAPAMLTNTTTSSTRSSSSLKGLRMPPRQ</sequence>
<dbReference type="InterPro" id="IPR010730">
    <property type="entry name" value="HET"/>
</dbReference>
<keyword evidence="4" id="KW-1185">Reference proteome</keyword>
<feature type="compositionally biased region" description="Pro residues" evidence="1">
    <location>
        <begin position="121"/>
        <end position="131"/>
    </location>
</feature>
<evidence type="ECO:0000256" key="1">
    <source>
        <dbReference type="SAM" id="MobiDB-lite"/>
    </source>
</evidence>
<dbReference type="PANTHER" id="PTHR24148">
    <property type="entry name" value="ANKYRIN REPEAT DOMAIN-CONTAINING PROTEIN 39 HOMOLOG-RELATED"/>
    <property type="match status" value="1"/>
</dbReference>
<organism evidence="3 4">
    <name type="scientific">Neonectria punicea</name>
    <dbReference type="NCBI Taxonomy" id="979145"/>
    <lineage>
        <taxon>Eukaryota</taxon>
        <taxon>Fungi</taxon>
        <taxon>Dikarya</taxon>
        <taxon>Ascomycota</taxon>
        <taxon>Pezizomycotina</taxon>
        <taxon>Sordariomycetes</taxon>
        <taxon>Hypocreomycetidae</taxon>
        <taxon>Hypocreales</taxon>
        <taxon>Nectriaceae</taxon>
        <taxon>Neonectria</taxon>
    </lineage>
</organism>
<protein>
    <recommendedName>
        <fullName evidence="2">Heterokaryon incompatibility domain-containing protein</fullName>
    </recommendedName>
</protein>
<dbReference type="InterPro" id="IPR052895">
    <property type="entry name" value="HetReg/Transcr_Mod"/>
</dbReference>
<dbReference type="Proteomes" id="UP001498476">
    <property type="component" value="Unassembled WGS sequence"/>
</dbReference>
<feature type="region of interest" description="Disordered" evidence="1">
    <location>
        <begin position="99"/>
        <end position="132"/>
    </location>
</feature>
<dbReference type="PANTHER" id="PTHR24148:SF73">
    <property type="entry name" value="HET DOMAIN PROTEIN (AFU_ORTHOLOGUE AFUA_8G01020)"/>
    <property type="match status" value="1"/>
</dbReference>
<comment type="caution">
    <text evidence="3">The sequence shown here is derived from an EMBL/GenBank/DDBJ whole genome shotgun (WGS) entry which is preliminary data.</text>
</comment>
<evidence type="ECO:0000259" key="2">
    <source>
        <dbReference type="Pfam" id="PF06985"/>
    </source>
</evidence>
<dbReference type="EMBL" id="JAZAVJ010000009">
    <property type="protein sequence ID" value="KAK7423491.1"/>
    <property type="molecule type" value="Genomic_DNA"/>
</dbReference>
<name>A0ABR1HQQ9_9HYPO</name>
<evidence type="ECO:0000313" key="3">
    <source>
        <dbReference type="EMBL" id="KAK7423491.1"/>
    </source>
</evidence>
<feature type="domain" description="Heterokaryon incompatibility" evidence="2">
    <location>
        <begin position="162"/>
        <end position="285"/>
    </location>
</feature>
<proteinExistence type="predicted"/>
<feature type="compositionally biased region" description="Low complexity" evidence="1">
    <location>
        <begin position="364"/>
        <end position="376"/>
    </location>
</feature>
<evidence type="ECO:0000313" key="4">
    <source>
        <dbReference type="Proteomes" id="UP001498476"/>
    </source>
</evidence>
<reference evidence="3 4" key="1">
    <citation type="journal article" date="2025" name="Microbiol. Resour. Announc.">
        <title>Draft genome sequences for Neonectria magnoliae and Neonectria punicea, canker pathogens of Liriodendron tulipifera and Acer saccharum in West Virginia.</title>
        <authorList>
            <person name="Petronek H.M."/>
            <person name="Kasson M.T."/>
            <person name="Metheny A.M."/>
            <person name="Stauder C.M."/>
            <person name="Lovett B."/>
            <person name="Lynch S.C."/>
            <person name="Garnas J.R."/>
            <person name="Kasson L.R."/>
            <person name="Stajich J.E."/>
        </authorList>
    </citation>
    <scope>NUCLEOTIDE SEQUENCE [LARGE SCALE GENOMIC DNA]</scope>
    <source>
        <strain evidence="3 4">NRRL 64653</strain>
    </source>
</reference>
<dbReference type="Pfam" id="PF06985">
    <property type="entry name" value="HET"/>
    <property type="match status" value="1"/>
</dbReference>